<evidence type="ECO:0000256" key="10">
    <source>
        <dbReference type="SAM" id="SignalP"/>
    </source>
</evidence>
<dbReference type="GO" id="GO:0005524">
    <property type="term" value="F:ATP binding"/>
    <property type="evidence" value="ECO:0007669"/>
    <property type="project" value="UniProtKB-KW"/>
</dbReference>
<feature type="compositionally biased region" description="Basic and acidic residues" evidence="9">
    <location>
        <begin position="858"/>
        <end position="886"/>
    </location>
</feature>
<dbReference type="AlphaFoldDB" id="A0A9P0FM01"/>
<organism evidence="11 12">
    <name type="scientific">Brassicogethes aeneus</name>
    <name type="common">Rape pollen beetle</name>
    <name type="synonym">Meligethes aeneus</name>
    <dbReference type="NCBI Taxonomy" id="1431903"/>
    <lineage>
        <taxon>Eukaryota</taxon>
        <taxon>Metazoa</taxon>
        <taxon>Ecdysozoa</taxon>
        <taxon>Arthropoda</taxon>
        <taxon>Hexapoda</taxon>
        <taxon>Insecta</taxon>
        <taxon>Pterygota</taxon>
        <taxon>Neoptera</taxon>
        <taxon>Endopterygota</taxon>
        <taxon>Coleoptera</taxon>
        <taxon>Polyphaga</taxon>
        <taxon>Cucujiformia</taxon>
        <taxon>Nitidulidae</taxon>
        <taxon>Meligethinae</taxon>
        <taxon>Brassicogethes</taxon>
    </lineage>
</organism>
<evidence type="ECO:0000256" key="4">
    <source>
        <dbReference type="ARBA" id="ARBA00022741"/>
    </source>
</evidence>
<evidence type="ECO:0000256" key="3">
    <source>
        <dbReference type="ARBA" id="ARBA00022729"/>
    </source>
</evidence>
<keyword evidence="12" id="KW-1185">Reference proteome</keyword>
<evidence type="ECO:0000256" key="2">
    <source>
        <dbReference type="ARBA" id="ARBA00007381"/>
    </source>
</evidence>
<dbReference type="GO" id="GO:0030968">
    <property type="term" value="P:endoplasmic reticulum unfolded protein response"/>
    <property type="evidence" value="ECO:0007669"/>
    <property type="project" value="TreeGrafter"/>
</dbReference>
<dbReference type="Pfam" id="PF00012">
    <property type="entry name" value="HSP70"/>
    <property type="match status" value="1"/>
</dbReference>
<evidence type="ECO:0000256" key="7">
    <source>
        <dbReference type="ARBA" id="ARBA00023186"/>
    </source>
</evidence>
<dbReference type="InterPro" id="IPR029047">
    <property type="entry name" value="HSP70_peptide-bd_sf"/>
</dbReference>
<evidence type="ECO:0000256" key="9">
    <source>
        <dbReference type="SAM" id="MobiDB-lite"/>
    </source>
</evidence>
<dbReference type="PANTHER" id="PTHR45639">
    <property type="entry name" value="HSC70CB, ISOFORM G-RELATED"/>
    <property type="match status" value="1"/>
</dbReference>
<feature type="region of interest" description="Disordered" evidence="9">
    <location>
        <begin position="858"/>
        <end position="913"/>
    </location>
</feature>
<evidence type="ECO:0000313" key="12">
    <source>
        <dbReference type="Proteomes" id="UP001154078"/>
    </source>
</evidence>
<dbReference type="GO" id="GO:0034663">
    <property type="term" value="C:endoplasmic reticulum chaperone complex"/>
    <property type="evidence" value="ECO:0007669"/>
    <property type="project" value="TreeGrafter"/>
</dbReference>
<dbReference type="FunFam" id="3.30.30.30:FF:000004">
    <property type="entry name" value="hypoxia up-regulated protein 1"/>
    <property type="match status" value="1"/>
</dbReference>
<keyword evidence="3 10" id="KW-0732">Signal</keyword>
<comment type="similarity">
    <text evidence="2">Belongs to the heat shock protein 70 family.</text>
</comment>
<keyword evidence="6" id="KW-0067">ATP-binding</keyword>
<feature type="signal peptide" evidence="10">
    <location>
        <begin position="1"/>
        <end position="20"/>
    </location>
</feature>
<dbReference type="Gene3D" id="2.60.34.10">
    <property type="entry name" value="Substrate Binding Domain Of DNAk, Chain A, domain 1"/>
    <property type="match status" value="1"/>
</dbReference>
<feature type="chain" id="PRO_5040276815" description="Hypoxia up-regulated protein 1" evidence="10">
    <location>
        <begin position="21"/>
        <end position="913"/>
    </location>
</feature>
<evidence type="ECO:0000256" key="8">
    <source>
        <dbReference type="ARBA" id="ARBA00040503"/>
    </source>
</evidence>
<feature type="region of interest" description="Disordered" evidence="9">
    <location>
        <begin position="552"/>
        <end position="623"/>
    </location>
</feature>
<dbReference type="Proteomes" id="UP001154078">
    <property type="component" value="Chromosome 7"/>
</dbReference>
<keyword evidence="4" id="KW-0547">Nucleotide-binding</keyword>
<accession>A0A9P0FM01</accession>
<dbReference type="SUPFAM" id="SSF53067">
    <property type="entry name" value="Actin-like ATPase domain"/>
    <property type="match status" value="2"/>
</dbReference>
<keyword evidence="7" id="KW-0143">Chaperone</keyword>
<sequence>MKIAIVILAIWSCLVIKTHGLAVMSVDLGSEWMKVGIVSPGVPMEIALNKESKRKSPAVLSFRDNIRLFGEDAQTIGIRFPKNSYQYLMDLLGKNISHPIVKLFQKRFPYFDIVEDKDRGTILFKHDKNTFYSPEELVAQMLVKAKEFAENGAQQKIKECVLTVPGYFNQVERKALLQAAELADLKILQLINDYTAVALNYGIFRTKTFNETAQYVLFYDMGASSTTATLVSYQNVKVKDRGYAETHPQLTILGVGYDRTLGGLEIQLRLRDYLAKKFNEMKKTKNDVTKNPRAYSKLFKEAGKLKNILSANVEYHAQIEGLIDEIDFKQAVKREELEALIPDLFDRVTNPVEQALKTAHLSMDVVSQVVLVGAGTRVPKIQEILQKHVKQELAKNLNTDEAAAMGAVYKAADLSTGFQVKKFITKDAVVFPIHVTFDREVDGATKHVKRTLFGLMNPYPQKKIITFNKHISDFNFNVNYAELEYLPDNEVLNVGTTNLAEYHLSGVEDVLKKNVGDNIDPKGIKAHFLLDDSGILNLINVEYVVEKTVTEDEDEGTFSKLGSTISKLFGGEDKKPEDEEPTKETPEETEQKPEEATEKPKTEEKQPKVNETETKNATDKTAPKEVKPKIVTIKDPIKTSEVLLSINPLSEKQLVKSSEKISAINKIEHDINRRASALNNLESYVIDVQVKLDEDEYSKAGTAAEVEKIKAACSEISEWLYEDGSEADADTYENKLKELKELTNDIFSKVWEHRERPEALNALHSLLNHSTHFLLSAKNLTKTTNLEKDVFTDVEVEALEKLIKETTEWRDKQVKEQAKLKKNEPIKLTVKSITDKMGSLDREVKYLVNKIKYWRPKKVEKPAEDKKEKTDKDEKPIKEEKTKTEESIEEPAPVDSETIEPSETEDNDPHTEL</sequence>
<dbReference type="PRINTS" id="PR00301">
    <property type="entry name" value="HEATSHOCK70"/>
</dbReference>
<dbReference type="OrthoDB" id="10262720at2759"/>
<dbReference type="CDD" id="cd10230">
    <property type="entry name" value="ASKHA_NBD_HSP70_HYOU1"/>
    <property type="match status" value="1"/>
</dbReference>
<feature type="compositionally biased region" description="Basic and acidic residues" evidence="9">
    <location>
        <begin position="570"/>
        <end position="623"/>
    </location>
</feature>
<name>A0A9P0FM01_BRAAE</name>
<dbReference type="Gene3D" id="3.90.640.10">
    <property type="entry name" value="Actin, Chain A, domain 4"/>
    <property type="match status" value="1"/>
</dbReference>
<dbReference type="InterPro" id="IPR043129">
    <property type="entry name" value="ATPase_NBD"/>
</dbReference>
<dbReference type="FunFam" id="3.90.640.10:FF:000004">
    <property type="entry name" value="Heat shock 70 kDa protein 4"/>
    <property type="match status" value="1"/>
</dbReference>
<dbReference type="SUPFAM" id="SSF100934">
    <property type="entry name" value="Heat shock protein 70kD (HSP70), C-terminal subdomain"/>
    <property type="match status" value="1"/>
</dbReference>
<evidence type="ECO:0000313" key="11">
    <source>
        <dbReference type="EMBL" id="CAH0560825.1"/>
    </source>
</evidence>
<reference evidence="11" key="1">
    <citation type="submission" date="2021-12" db="EMBL/GenBank/DDBJ databases">
        <authorList>
            <person name="King R."/>
        </authorList>
    </citation>
    <scope>NUCLEOTIDE SEQUENCE</scope>
</reference>
<dbReference type="FunFam" id="1.20.1270.10:FF:000002">
    <property type="entry name" value="Heat shock 70 kDa protein 4"/>
    <property type="match status" value="1"/>
</dbReference>
<dbReference type="Gene3D" id="3.30.420.40">
    <property type="match status" value="2"/>
</dbReference>
<dbReference type="Gene3D" id="1.20.1270.10">
    <property type="match status" value="1"/>
</dbReference>
<evidence type="ECO:0000256" key="1">
    <source>
        <dbReference type="ARBA" id="ARBA00004319"/>
    </source>
</evidence>
<dbReference type="Gene3D" id="3.30.30.30">
    <property type="match status" value="1"/>
</dbReference>
<keyword evidence="5" id="KW-0256">Endoplasmic reticulum</keyword>
<dbReference type="GO" id="GO:0140662">
    <property type="term" value="F:ATP-dependent protein folding chaperone"/>
    <property type="evidence" value="ECO:0007669"/>
    <property type="project" value="InterPro"/>
</dbReference>
<dbReference type="GO" id="GO:0005788">
    <property type="term" value="C:endoplasmic reticulum lumen"/>
    <property type="evidence" value="ECO:0007669"/>
    <property type="project" value="UniProtKB-SubCell"/>
</dbReference>
<dbReference type="InterPro" id="IPR029048">
    <property type="entry name" value="HSP70_C_sf"/>
</dbReference>
<protein>
    <recommendedName>
        <fullName evidence="8">Hypoxia up-regulated protein 1</fullName>
    </recommendedName>
</protein>
<dbReference type="EMBL" id="OV121138">
    <property type="protein sequence ID" value="CAH0560825.1"/>
    <property type="molecule type" value="Genomic_DNA"/>
</dbReference>
<evidence type="ECO:0000256" key="6">
    <source>
        <dbReference type="ARBA" id="ARBA00022840"/>
    </source>
</evidence>
<comment type="subcellular location">
    <subcellularLocation>
        <location evidence="1">Endoplasmic reticulum lumen</location>
    </subcellularLocation>
</comment>
<proteinExistence type="inferred from homology"/>
<feature type="compositionally biased region" description="Acidic residues" evidence="9">
    <location>
        <begin position="897"/>
        <end position="906"/>
    </location>
</feature>
<gene>
    <name evidence="11" type="ORF">MELIAE_LOCUS10517</name>
</gene>
<dbReference type="PANTHER" id="PTHR45639:SF3">
    <property type="entry name" value="HYPOXIA UP-REGULATED PROTEIN 1"/>
    <property type="match status" value="1"/>
</dbReference>
<dbReference type="InterPro" id="IPR013126">
    <property type="entry name" value="Hsp_70_fam"/>
</dbReference>
<evidence type="ECO:0000256" key="5">
    <source>
        <dbReference type="ARBA" id="ARBA00022824"/>
    </source>
</evidence>